<feature type="domain" description="NmrA-like" evidence="1">
    <location>
        <begin position="2"/>
        <end position="262"/>
    </location>
</feature>
<dbReference type="OrthoDB" id="9780595at2"/>
<dbReference type="RefSeq" id="WP_007841419.1">
    <property type="nucleotide sequence ID" value="NZ_AKJY01000014.1"/>
</dbReference>
<comment type="caution">
    <text evidence="2">The sequence shown here is derived from an EMBL/GenBank/DDBJ whole genome shotgun (WGS) entry which is preliminary data.</text>
</comment>
<gene>
    <name evidence="2" type="ORF">PMI13_01088</name>
</gene>
<evidence type="ECO:0000259" key="1">
    <source>
        <dbReference type="Pfam" id="PF05368"/>
    </source>
</evidence>
<keyword evidence="3" id="KW-1185">Reference proteome</keyword>
<dbReference type="Proteomes" id="UP000007509">
    <property type="component" value="Unassembled WGS sequence"/>
</dbReference>
<dbReference type="InterPro" id="IPR052718">
    <property type="entry name" value="NmrA-type_oxidoreductase"/>
</dbReference>
<protein>
    <submittedName>
        <fullName evidence="2">Putative nucleoside-diphosphate sugar epimerase</fullName>
    </submittedName>
</protein>
<dbReference type="PANTHER" id="PTHR47129">
    <property type="entry name" value="QUINONE OXIDOREDUCTASE 2"/>
    <property type="match status" value="1"/>
</dbReference>
<dbReference type="Gene3D" id="3.40.50.720">
    <property type="entry name" value="NAD(P)-binding Rossmann-like Domain"/>
    <property type="match status" value="1"/>
</dbReference>
<dbReference type="PATRIC" id="fig|1144316.3.peg.1093"/>
<dbReference type="InterPro" id="IPR008030">
    <property type="entry name" value="NmrA-like"/>
</dbReference>
<proteinExistence type="predicted"/>
<dbReference type="EMBL" id="AKJY01000014">
    <property type="protein sequence ID" value="EJL74349.1"/>
    <property type="molecule type" value="Genomic_DNA"/>
</dbReference>
<evidence type="ECO:0000313" key="3">
    <source>
        <dbReference type="Proteomes" id="UP000007509"/>
    </source>
</evidence>
<dbReference type="InterPro" id="IPR036291">
    <property type="entry name" value="NAD(P)-bd_dom_sf"/>
</dbReference>
<organism evidence="2 3">
    <name type="scientific">Chryseobacterium populi</name>
    <dbReference type="NCBI Taxonomy" id="1144316"/>
    <lineage>
        <taxon>Bacteria</taxon>
        <taxon>Pseudomonadati</taxon>
        <taxon>Bacteroidota</taxon>
        <taxon>Flavobacteriia</taxon>
        <taxon>Flavobacteriales</taxon>
        <taxon>Weeksellaceae</taxon>
        <taxon>Chryseobacterium group</taxon>
        <taxon>Chryseobacterium</taxon>
    </lineage>
</organism>
<reference evidence="2 3" key="1">
    <citation type="journal article" date="2012" name="J. Bacteriol.">
        <title>Twenty-one genome sequences from Pseudomonas species and 19 genome sequences from diverse bacteria isolated from the rhizosphere and endosphere of Populus deltoides.</title>
        <authorList>
            <person name="Brown S.D."/>
            <person name="Utturkar S.M."/>
            <person name="Klingeman D.M."/>
            <person name="Johnson C.M."/>
            <person name="Martin S.L."/>
            <person name="Land M.L."/>
            <person name="Lu T.Y."/>
            <person name="Schadt C.W."/>
            <person name="Doktycz M.J."/>
            <person name="Pelletier D.A."/>
        </authorList>
    </citation>
    <scope>NUCLEOTIDE SEQUENCE [LARGE SCALE GENOMIC DNA]</scope>
    <source>
        <strain evidence="2 3">CF314</strain>
    </source>
</reference>
<dbReference type="AlphaFoldDB" id="J3CM07"/>
<dbReference type="Gene3D" id="3.90.25.10">
    <property type="entry name" value="UDP-galactose 4-epimerase, domain 1"/>
    <property type="match status" value="1"/>
</dbReference>
<dbReference type="SUPFAM" id="SSF51735">
    <property type="entry name" value="NAD(P)-binding Rossmann-fold domains"/>
    <property type="match status" value="1"/>
</dbReference>
<dbReference type="PANTHER" id="PTHR47129:SF1">
    <property type="entry name" value="NMRA-LIKE DOMAIN-CONTAINING PROTEIN"/>
    <property type="match status" value="1"/>
</dbReference>
<evidence type="ECO:0000313" key="2">
    <source>
        <dbReference type="EMBL" id="EJL74349.1"/>
    </source>
</evidence>
<accession>J3CM07</accession>
<dbReference type="Pfam" id="PF05368">
    <property type="entry name" value="NmrA"/>
    <property type="match status" value="1"/>
</dbReference>
<name>J3CM07_9FLAO</name>
<dbReference type="CDD" id="cd05269">
    <property type="entry name" value="TMR_SDR_a"/>
    <property type="match status" value="1"/>
</dbReference>
<sequence length="292" mass="31961">MILITGATGQFGSKAVDHVLKMGIDPNEISVLVRDVAKADHLKGQGVHIKEGNYEDNSSMVKAFNGVDKLLLVSSNDRAAVEYRTNHHKNAIQAAKEAGVKHIVYTSFVRKPGFEDTSIADFQNSHLASEQYLKQSGVDYTILQNSIYAEMIPAFIGGDFMETGTILFPAGEGKASWVLREELAEAAAHVLLTTGHENRTYTLTNNNSVGFKDIATALSEVLGKEINYTPIDMNEYKTALSKAGVPELYIGMLVMWGAALAQHTMDKEDNTLSKFLGRAPTAISQFLKKIYS</sequence>